<name>A0A2P5FAW9_TREOI</name>
<evidence type="ECO:0000313" key="1">
    <source>
        <dbReference type="EMBL" id="PON94918.1"/>
    </source>
</evidence>
<proteinExistence type="predicted"/>
<protein>
    <submittedName>
        <fullName evidence="1">Uncharacterized protein</fullName>
    </submittedName>
</protein>
<organism evidence="1 2">
    <name type="scientific">Trema orientale</name>
    <name type="common">Charcoal tree</name>
    <name type="synonym">Celtis orientalis</name>
    <dbReference type="NCBI Taxonomy" id="63057"/>
    <lineage>
        <taxon>Eukaryota</taxon>
        <taxon>Viridiplantae</taxon>
        <taxon>Streptophyta</taxon>
        <taxon>Embryophyta</taxon>
        <taxon>Tracheophyta</taxon>
        <taxon>Spermatophyta</taxon>
        <taxon>Magnoliopsida</taxon>
        <taxon>eudicotyledons</taxon>
        <taxon>Gunneridae</taxon>
        <taxon>Pentapetalae</taxon>
        <taxon>rosids</taxon>
        <taxon>fabids</taxon>
        <taxon>Rosales</taxon>
        <taxon>Cannabaceae</taxon>
        <taxon>Trema</taxon>
    </lineage>
</organism>
<dbReference type="EMBL" id="JXTC01000048">
    <property type="protein sequence ID" value="PON94918.1"/>
    <property type="molecule type" value="Genomic_DNA"/>
</dbReference>
<accession>A0A2P5FAW9</accession>
<comment type="caution">
    <text evidence="1">The sequence shown here is derived from an EMBL/GenBank/DDBJ whole genome shotgun (WGS) entry which is preliminary data.</text>
</comment>
<reference evidence="2" key="1">
    <citation type="submission" date="2016-06" db="EMBL/GenBank/DDBJ databases">
        <title>Parallel loss of symbiosis genes in relatives of nitrogen-fixing non-legume Parasponia.</title>
        <authorList>
            <person name="Van Velzen R."/>
            <person name="Holmer R."/>
            <person name="Bu F."/>
            <person name="Rutten L."/>
            <person name="Van Zeijl A."/>
            <person name="Liu W."/>
            <person name="Santuari L."/>
            <person name="Cao Q."/>
            <person name="Sharma T."/>
            <person name="Shen D."/>
            <person name="Roswanjaya Y."/>
            <person name="Wardhani T."/>
            <person name="Kalhor M.S."/>
            <person name="Jansen J."/>
            <person name="Van den Hoogen J."/>
            <person name="Gungor B."/>
            <person name="Hartog M."/>
            <person name="Hontelez J."/>
            <person name="Verver J."/>
            <person name="Yang W.-C."/>
            <person name="Schijlen E."/>
            <person name="Repin R."/>
            <person name="Schilthuizen M."/>
            <person name="Schranz E."/>
            <person name="Heidstra R."/>
            <person name="Miyata K."/>
            <person name="Fedorova E."/>
            <person name="Kohlen W."/>
            <person name="Bisseling T."/>
            <person name="Smit S."/>
            <person name="Geurts R."/>
        </authorList>
    </citation>
    <scope>NUCLEOTIDE SEQUENCE [LARGE SCALE GENOMIC DNA]</scope>
    <source>
        <strain evidence="2">cv. RG33-2</strain>
    </source>
</reference>
<dbReference type="InParanoid" id="A0A2P5FAW9"/>
<sequence>MSLIFRIGMIGFEFTSPTMIARLTFDLSGFVFRTRAKEKEEEEASSALAAIHHYRLSLIWVSLLLGLRLSKMEEDE</sequence>
<evidence type="ECO:0000313" key="2">
    <source>
        <dbReference type="Proteomes" id="UP000237000"/>
    </source>
</evidence>
<dbReference type="AlphaFoldDB" id="A0A2P5FAW9"/>
<keyword evidence="2" id="KW-1185">Reference proteome</keyword>
<dbReference type="Proteomes" id="UP000237000">
    <property type="component" value="Unassembled WGS sequence"/>
</dbReference>
<dbReference type="OrthoDB" id="10436236at2759"/>
<gene>
    <name evidence="1" type="ORF">TorRG33x02_094310</name>
</gene>